<evidence type="ECO:0000313" key="2">
    <source>
        <dbReference type="Proteomes" id="UP000018542"/>
    </source>
</evidence>
<protein>
    <submittedName>
        <fullName evidence="1">Uncharacterized protein</fullName>
    </submittedName>
</protein>
<dbReference type="RefSeq" id="WP_023787311.1">
    <property type="nucleotide sequence ID" value="NC_022997.1"/>
</dbReference>
<dbReference type="KEGG" id="hni:W911_09745"/>
<reference evidence="1 2" key="1">
    <citation type="journal article" date="2014" name="Genome Announc.">
        <title>Complete Genome Sequence of Hyphomicrobium nitrativorans Strain NL23, a Denitrifying Bacterium Isolated from Biofilm of a Methanol-Fed Denitrification System Treating Seawater at the Montreal Biodome.</title>
        <authorList>
            <person name="Martineau C."/>
            <person name="Villeneuve C."/>
            <person name="Mauffrey F."/>
            <person name="Villemur R."/>
        </authorList>
    </citation>
    <scope>NUCLEOTIDE SEQUENCE [LARGE SCALE GENOMIC DNA]</scope>
    <source>
        <strain evidence="1">NL23</strain>
    </source>
</reference>
<dbReference type="EMBL" id="CP006912">
    <property type="protein sequence ID" value="AHB48610.1"/>
    <property type="molecule type" value="Genomic_DNA"/>
</dbReference>
<gene>
    <name evidence="1" type="ORF">W911_09745</name>
</gene>
<dbReference type="HOGENOM" id="CLU_1658435_0_0_5"/>
<proteinExistence type="predicted"/>
<dbReference type="STRING" id="1029756.W911_09745"/>
<dbReference type="Proteomes" id="UP000018542">
    <property type="component" value="Chromosome"/>
</dbReference>
<organism evidence="1 2">
    <name type="scientific">Hyphomicrobium nitrativorans NL23</name>
    <dbReference type="NCBI Taxonomy" id="1029756"/>
    <lineage>
        <taxon>Bacteria</taxon>
        <taxon>Pseudomonadati</taxon>
        <taxon>Pseudomonadota</taxon>
        <taxon>Alphaproteobacteria</taxon>
        <taxon>Hyphomicrobiales</taxon>
        <taxon>Hyphomicrobiaceae</taxon>
        <taxon>Hyphomicrobium</taxon>
    </lineage>
</organism>
<name>V5SEY3_9HYPH</name>
<sequence length="159" mass="17437">MERARGFGWGERGFLVWKFALVAGAVLMTLAVGHPPATADEGPRNLVCTFENGASWSYEDGAFKSTTPQPLSFRIGDIDLEEQTAVLRLKPEDEGGKLSVVRAINANHFIEAVTEGFLNLTTVYDVDQKTGQHPAVHSRHFGLIGQPVFGQYTGFCRPE</sequence>
<dbReference type="AlphaFoldDB" id="V5SEY3"/>
<accession>V5SEY3</accession>
<dbReference type="PATRIC" id="fig|1029756.8.peg.2027"/>
<keyword evidence="2" id="KW-1185">Reference proteome</keyword>
<evidence type="ECO:0000313" key="1">
    <source>
        <dbReference type="EMBL" id="AHB48610.1"/>
    </source>
</evidence>